<dbReference type="VEuPathDB" id="FungiDB:MMYC01_207269"/>
<dbReference type="SUPFAM" id="SSF54495">
    <property type="entry name" value="UBC-like"/>
    <property type="match status" value="1"/>
</dbReference>
<dbReference type="Gene3D" id="3.10.110.10">
    <property type="entry name" value="Ubiquitin Conjugating Enzyme"/>
    <property type="match status" value="1"/>
</dbReference>
<evidence type="ECO:0000259" key="4">
    <source>
        <dbReference type="PROSITE" id="PS50127"/>
    </source>
</evidence>
<comment type="caution">
    <text evidence="5">The sequence shown here is derived from an EMBL/GenBank/DDBJ whole genome shotgun (WGS) entry which is preliminary data.</text>
</comment>
<reference evidence="5 6" key="1">
    <citation type="journal article" date="2016" name="Genome Announc.">
        <title>Genome Sequence of Madurella mycetomatis mm55, Isolated from a Human Mycetoma Case in Sudan.</title>
        <authorList>
            <person name="Smit S."/>
            <person name="Derks M.F."/>
            <person name="Bervoets S."/>
            <person name="Fahal A."/>
            <person name="van Leeuwen W."/>
            <person name="van Belkum A."/>
            <person name="van de Sande W.W."/>
        </authorList>
    </citation>
    <scope>NUCLEOTIDE SEQUENCE [LARGE SCALE GENOMIC DNA]</scope>
    <source>
        <strain evidence="6">mm55</strain>
    </source>
</reference>
<dbReference type="InterPro" id="IPR016135">
    <property type="entry name" value="UBQ-conjugating_enzyme/RWD"/>
</dbReference>
<dbReference type="InterPro" id="IPR000608">
    <property type="entry name" value="UBC"/>
</dbReference>
<evidence type="ECO:0000256" key="1">
    <source>
        <dbReference type="ARBA" id="ARBA00022679"/>
    </source>
</evidence>
<evidence type="ECO:0000313" key="5">
    <source>
        <dbReference type="EMBL" id="KXX76244.1"/>
    </source>
</evidence>
<feature type="region of interest" description="Disordered" evidence="3">
    <location>
        <begin position="79"/>
        <end position="101"/>
    </location>
</feature>
<dbReference type="EMBL" id="LCTW02000221">
    <property type="protein sequence ID" value="KXX76244.1"/>
    <property type="molecule type" value="Genomic_DNA"/>
</dbReference>
<name>A0A175VZQ1_9PEZI</name>
<sequence length="400" mass="44060">MPGATPNHGGQGAAVHETGQSLLAIIEQLALPCRKFVAASGRVANMGVENNQESLAVMKRICHMADSLTATYLPEPEAREMKEADQPSSPVGDSVDKGKEQEATSLQAIAKEASTWHRANCVKDIPDEKLLVGFHFKDATSFDAGSQGRSRIKKILTQVTSLSADLPEGIFVRYGESRPDLLKILIVGPDDTPYEHGLFEFDMLCGKDFPRTPPSMYFQTTGGGVAHFNPNLYSNGTICLSLLGTWKGHPWEPDRSSILQILVSIQAMVFNSEPYYNEPGYEKNPNKTGAEAYNKRIEQLTIQYAVVDWLTHRLKTPGVSAPSPGGVAGPANWKKSPIKCANPSDDAVWGDVIRKHFELKGRMILETAQKWEKKQSDSQGMKYLVRDLRHQLKAHGFLNG</sequence>
<accession>A0A175VZQ1</accession>
<proteinExistence type="predicted"/>
<evidence type="ECO:0000313" key="6">
    <source>
        <dbReference type="Proteomes" id="UP000078237"/>
    </source>
</evidence>
<feature type="domain" description="UBC core" evidence="4">
    <location>
        <begin position="150"/>
        <end position="306"/>
    </location>
</feature>
<dbReference type="AlphaFoldDB" id="A0A175VZQ1"/>
<keyword evidence="2" id="KW-0833">Ubl conjugation pathway</keyword>
<dbReference type="SMART" id="SM00212">
    <property type="entry name" value="UBCc"/>
    <property type="match status" value="1"/>
</dbReference>
<dbReference type="PANTHER" id="PTHR46116">
    <property type="entry name" value="(E3-INDEPENDENT) E2 UBIQUITIN-CONJUGATING ENZYME"/>
    <property type="match status" value="1"/>
</dbReference>
<dbReference type="GO" id="GO:0016740">
    <property type="term" value="F:transferase activity"/>
    <property type="evidence" value="ECO:0007669"/>
    <property type="project" value="UniProtKB-KW"/>
</dbReference>
<evidence type="ECO:0000256" key="2">
    <source>
        <dbReference type="ARBA" id="ARBA00022786"/>
    </source>
</evidence>
<evidence type="ECO:0000256" key="3">
    <source>
        <dbReference type="SAM" id="MobiDB-lite"/>
    </source>
</evidence>
<dbReference type="STRING" id="100816.A0A175VZQ1"/>
<dbReference type="Proteomes" id="UP000078237">
    <property type="component" value="Unassembled WGS sequence"/>
</dbReference>
<organism evidence="5 6">
    <name type="scientific">Madurella mycetomatis</name>
    <dbReference type="NCBI Taxonomy" id="100816"/>
    <lineage>
        <taxon>Eukaryota</taxon>
        <taxon>Fungi</taxon>
        <taxon>Dikarya</taxon>
        <taxon>Ascomycota</taxon>
        <taxon>Pezizomycotina</taxon>
        <taxon>Sordariomycetes</taxon>
        <taxon>Sordariomycetidae</taxon>
        <taxon>Sordariales</taxon>
        <taxon>Sordariales incertae sedis</taxon>
        <taxon>Madurella</taxon>
    </lineage>
</organism>
<gene>
    <name evidence="5" type="ORF">MMYC01_207269</name>
</gene>
<protein>
    <submittedName>
        <fullName evidence="5">Ubiquitin-conjugating enzyme protein 17</fullName>
    </submittedName>
</protein>
<dbReference type="PROSITE" id="PS50127">
    <property type="entry name" value="UBC_2"/>
    <property type="match status" value="1"/>
</dbReference>
<dbReference type="OrthoDB" id="47801at2759"/>
<keyword evidence="1" id="KW-0808">Transferase</keyword>
<keyword evidence="6" id="KW-1185">Reference proteome</keyword>
<dbReference type="Pfam" id="PF00179">
    <property type="entry name" value="UQ_con"/>
    <property type="match status" value="1"/>
</dbReference>